<gene>
    <name evidence="1" type="ORF">DVS81_00760</name>
</gene>
<evidence type="ECO:0000313" key="2">
    <source>
        <dbReference type="Proteomes" id="UP000253831"/>
    </source>
</evidence>
<protein>
    <recommendedName>
        <fullName evidence="3">Type IV pilus assembly protein PilO</fullName>
    </recommendedName>
</protein>
<reference evidence="1 2" key="1">
    <citation type="submission" date="2018-05" db="EMBL/GenBank/DDBJ databases">
        <title>Integrated omic analyses show evidence that a Ca. Accumulibacter phosphatis strain performs denitrification under micro-aerobic conditions.</title>
        <authorList>
            <person name="Camejo P.Y."/>
            <person name="Katherine M.D."/>
            <person name="Daniel N.R."/>
        </authorList>
    </citation>
    <scope>NUCLEOTIDE SEQUENCE [LARGE SCALE GENOMIC DNA]</scope>
    <source>
        <strain evidence="1">UW-LDO-IC</strain>
    </source>
</reference>
<evidence type="ECO:0000313" key="1">
    <source>
        <dbReference type="EMBL" id="RDE52334.1"/>
    </source>
</evidence>
<proteinExistence type="predicted"/>
<organism evidence="1 2">
    <name type="scientific">Candidatus Accumulibacter meliphilus</name>
    <dbReference type="NCBI Taxonomy" id="2211374"/>
    <lineage>
        <taxon>Bacteria</taxon>
        <taxon>Pseudomonadati</taxon>
        <taxon>Pseudomonadota</taxon>
        <taxon>Betaproteobacteria</taxon>
        <taxon>Candidatus Accumulibacter</taxon>
    </lineage>
</organism>
<sequence length="213" mass="23709">MKRVSLLVDRLDRLRLSAEIGLHRHGPWWLLLALSFCLLLVLAATLLPALHAELAAAQGSLRALQARAANGEPPAAPESASERHYQAFQEVLAEESQVLASIQAVLDLVASHQLLSTRAEYQRGRDLQAQADTLQMIVPVRGRYADIRRWIEEILATQPFVAVDELGFKRDEIARNEVEARVRLSIWHHRAQPAKGLGVLAADATERADEVNR</sequence>
<accession>A0A369XQR4</accession>
<evidence type="ECO:0008006" key="3">
    <source>
        <dbReference type="Google" id="ProtNLM"/>
    </source>
</evidence>
<dbReference type="AlphaFoldDB" id="A0A369XQR4"/>
<dbReference type="EMBL" id="QPGA01000001">
    <property type="protein sequence ID" value="RDE52334.1"/>
    <property type="molecule type" value="Genomic_DNA"/>
</dbReference>
<comment type="caution">
    <text evidence="1">The sequence shown here is derived from an EMBL/GenBank/DDBJ whole genome shotgun (WGS) entry which is preliminary data.</text>
</comment>
<dbReference type="Proteomes" id="UP000253831">
    <property type="component" value="Unassembled WGS sequence"/>
</dbReference>
<name>A0A369XQR4_9PROT</name>